<evidence type="ECO:0000256" key="4">
    <source>
        <dbReference type="ARBA" id="ARBA00022490"/>
    </source>
</evidence>
<dbReference type="PANTHER" id="PTHR21237">
    <property type="entry name" value="GRPE PROTEIN"/>
    <property type="match status" value="1"/>
</dbReference>
<keyword evidence="4 10" id="KW-0963">Cytoplasm</keyword>
<comment type="similarity">
    <text evidence="2 10 12">Belongs to the GrpE family.</text>
</comment>
<dbReference type="InterPro" id="IPR013805">
    <property type="entry name" value="GrpE_CC"/>
</dbReference>
<evidence type="ECO:0000256" key="5">
    <source>
        <dbReference type="ARBA" id="ARBA00023016"/>
    </source>
</evidence>
<dbReference type="SUPFAM" id="SSF51064">
    <property type="entry name" value="Head domain of nucleotide exchange factor GrpE"/>
    <property type="match status" value="1"/>
</dbReference>
<reference evidence="14 15" key="1">
    <citation type="journal article" date="2013" name="Genome Announc.">
        <title>Complete Genome Sequence of the Porcine Strain Brachyspira pilosicoli P43/6/78(T.).</title>
        <authorList>
            <person name="Lin C."/>
            <person name="den Bakker H.C."/>
            <person name="Suzuki H."/>
            <person name="Lefebure T."/>
            <person name="Ponnala L."/>
            <person name="Sun Q."/>
            <person name="Stanhope M.J."/>
            <person name="Wiedmann M."/>
            <person name="Duhamel G.E."/>
        </authorList>
    </citation>
    <scope>NUCLEOTIDE SEQUENCE [LARGE SCALE GENOMIC DNA]</scope>
    <source>
        <strain evidence="14 15">P43/6/78</strain>
    </source>
</reference>
<evidence type="ECO:0000256" key="11">
    <source>
        <dbReference type="RuleBase" id="RU000639"/>
    </source>
</evidence>
<evidence type="ECO:0000313" key="15">
    <source>
        <dbReference type="Proteomes" id="UP000010793"/>
    </source>
</evidence>
<dbReference type="Pfam" id="PF01025">
    <property type="entry name" value="GrpE"/>
    <property type="match status" value="1"/>
</dbReference>
<keyword evidence="5 10" id="KW-0346">Stress response</keyword>
<gene>
    <name evidence="10" type="primary">grpE</name>
    <name evidence="14" type="ORF">BPP43_00010</name>
</gene>
<dbReference type="GO" id="GO:0000774">
    <property type="term" value="F:adenyl-nucleotide exchange factor activity"/>
    <property type="evidence" value="ECO:0007669"/>
    <property type="project" value="InterPro"/>
</dbReference>
<dbReference type="PANTHER" id="PTHR21237:SF23">
    <property type="entry name" value="GRPE PROTEIN HOMOLOG, MITOCHONDRIAL"/>
    <property type="match status" value="1"/>
</dbReference>
<evidence type="ECO:0000256" key="1">
    <source>
        <dbReference type="ARBA" id="ARBA00004496"/>
    </source>
</evidence>
<organism evidence="14 15">
    <name type="scientific">Brachyspira pilosicoli P43/6/78</name>
    <dbReference type="NCBI Taxonomy" id="1042417"/>
    <lineage>
        <taxon>Bacteria</taxon>
        <taxon>Pseudomonadati</taxon>
        <taxon>Spirochaetota</taxon>
        <taxon>Spirochaetia</taxon>
        <taxon>Brachyspirales</taxon>
        <taxon>Brachyspiraceae</taxon>
        <taxon>Brachyspira</taxon>
    </lineage>
</organism>
<proteinExistence type="inferred from homology"/>
<dbReference type="RefSeq" id="WP_014935591.1">
    <property type="nucleotide sequence ID" value="NC_019908.1"/>
</dbReference>
<sequence length="213" mass="24324">MQEEEMKEGNEAASNGSEDIAENNSNAEANEINETNEVNEEEKENLENNEDEISILKKRVEELENEVSDMKDKYMRAMAEAENIRKRTAKEKADGIKRANKGLLLSLINFMDNFERALKSFDNDETIKGSEYYKGIELIHKQFIDFLTDNGVSEIEALGEEFDPNLHEALTMLEVPDIDKEQVVEVYAKGYKLNDELLRTAKVVVGKPKKAEQ</sequence>
<feature type="compositionally biased region" description="Acidic residues" evidence="13">
    <location>
        <begin position="37"/>
        <end position="53"/>
    </location>
</feature>
<dbReference type="PROSITE" id="PS01071">
    <property type="entry name" value="GRPE"/>
    <property type="match status" value="1"/>
</dbReference>
<dbReference type="Proteomes" id="UP000010793">
    <property type="component" value="Chromosome"/>
</dbReference>
<evidence type="ECO:0000256" key="10">
    <source>
        <dbReference type="HAMAP-Rule" id="MF_01151"/>
    </source>
</evidence>
<evidence type="ECO:0000256" key="13">
    <source>
        <dbReference type="SAM" id="MobiDB-lite"/>
    </source>
</evidence>
<dbReference type="EMBL" id="CP002873">
    <property type="protein sequence ID" value="AGA65372.1"/>
    <property type="molecule type" value="Genomic_DNA"/>
</dbReference>
<dbReference type="InterPro" id="IPR000740">
    <property type="entry name" value="GrpE"/>
</dbReference>
<comment type="subunit">
    <text evidence="3 10">Homodimer.</text>
</comment>
<accession>A0A3B6VL65</accession>
<dbReference type="CDD" id="cd00446">
    <property type="entry name" value="GrpE"/>
    <property type="match status" value="1"/>
</dbReference>
<dbReference type="KEGG" id="bpip:BPP43_00010"/>
<evidence type="ECO:0000256" key="6">
    <source>
        <dbReference type="ARBA" id="ARBA00023186"/>
    </source>
</evidence>
<dbReference type="Gene3D" id="2.30.22.10">
    <property type="entry name" value="Head domain of nucleotide exchange factor GrpE"/>
    <property type="match status" value="1"/>
</dbReference>
<evidence type="ECO:0000256" key="3">
    <source>
        <dbReference type="ARBA" id="ARBA00011738"/>
    </source>
</evidence>
<dbReference type="GO" id="GO:0042803">
    <property type="term" value="F:protein homodimerization activity"/>
    <property type="evidence" value="ECO:0007669"/>
    <property type="project" value="InterPro"/>
</dbReference>
<comment type="subcellular location">
    <subcellularLocation>
        <location evidence="1 10">Cytoplasm</location>
    </subcellularLocation>
</comment>
<dbReference type="GO" id="GO:0005737">
    <property type="term" value="C:cytoplasm"/>
    <property type="evidence" value="ECO:0007669"/>
    <property type="project" value="UniProtKB-SubCell"/>
</dbReference>
<comment type="function">
    <text evidence="7 10 11">Participates actively in the response to hyperosmotic and heat shock by preventing the aggregation of stress-denatured proteins, in association with DnaK and GrpE. It is the nucleotide exchange factor for DnaK and may function as a thermosensor. Unfolded proteins bind initially to DnaJ; upon interaction with the DnaJ-bound protein, DnaK hydrolyzes its bound ATP, resulting in the formation of a stable complex. GrpE releases ADP from DnaK; ATP binding to DnaK triggers the release of the substrate protein, thus completing the reaction cycle. Several rounds of ATP-dependent interactions between DnaJ, DnaK and GrpE are required for fully efficient folding.</text>
</comment>
<name>A0A3B6VL65_BRAPL</name>
<dbReference type="PRINTS" id="PR00773">
    <property type="entry name" value="GRPEPROTEIN"/>
</dbReference>
<keyword evidence="15" id="KW-1185">Reference proteome</keyword>
<dbReference type="GO" id="GO:0006457">
    <property type="term" value="P:protein folding"/>
    <property type="evidence" value="ECO:0007669"/>
    <property type="project" value="InterPro"/>
</dbReference>
<keyword evidence="6 10" id="KW-0143">Chaperone</keyword>
<evidence type="ECO:0000313" key="14">
    <source>
        <dbReference type="EMBL" id="AGA65372.1"/>
    </source>
</evidence>
<evidence type="ECO:0000256" key="9">
    <source>
        <dbReference type="ARBA" id="ARBA00076414"/>
    </source>
</evidence>
<dbReference type="SUPFAM" id="SSF58014">
    <property type="entry name" value="Coiled-coil domain of nucleotide exchange factor GrpE"/>
    <property type="match status" value="1"/>
</dbReference>
<dbReference type="AlphaFoldDB" id="A0A3B6VL65"/>
<protein>
    <recommendedName>
        <fullName evidence="8 10">Protein GrpE</fullName>
    </recommendedName>
    <alternativeName>
        <fullName evidence="9 10">HSP-70 cofactor</fullName>
    </alternativeName>
</protein>
<dbReference type="FunFam" id="2.30.22.10:FF:000001">
    <property type="entry name" value="Protein GrpE"/>
    <property type="match status" value="1"/>
</dbReference>
<dbReference type="HAMAP" id="MF_01151">
    <property type="entry name" value="GrpE"/>
    <property type="match status" value="1"/>
</dbReference>
<evidence type="ECO:0000256" key="7">
    <source>
        <dbReference type="ARBA" id="ARBA00053401"/>
    </source>
</evidence>
<dbReference type="InterPro" id="IPR009012">
    <property type="entry name" value="GrpE_head"/>
</dbReference>
<dbReference type="GO" id="GO:0051087">
    <property type="term" value="F:protein-folding chaperone binding"/>
    <property type="evidence" value="ECO:0007669"/>
    <property type="project" value="InterPro"/>
</dbReference>
<feature type="region of interest" description="Disordered" evidence="13">
    <location>
        <begin position="1"/>
        <end position="53"/>
    </location>
</feature>
<dbReference type="Gene3D" id="3.90.20.20">
    <property type="match status" value="1"/>
</dbReference>
<evidence type="ECO:0000256" key="8">
    <source>
        <dbReference type="ARBA" id="ARBA00072274"/>
    </source>
</evidence>
<feature type="compositionally biased region" description="Low complexity" evidence="13">
    <location>
        <begin position="22"/>
        <end position="36"/>
    </location>
</feature>
<dbReference type="GO" id="GO:0051082">
    <property type="term" value="F:unfolded protein binding"/>
    <property type="evidence" value="ECO:0007669"/>
    <property type="project" value="TreeGrafter"/>
</dbReference>
<evidence type="ECO:0000256" key="2">
    <source>
        <dbReference type="ARBA" id="ARBA00009054"/>
    </source>
</evidence>
<evidence type="ECO:0000256" key="12">
    <source>
        <dbReference type="RuleBase" id="RU004478"/>
    </source>
</evidence>